<dbReference type="OrthoDB" id="9984518at2759"/>
<evidence type="ECO:0000313" key="1">
    <source>
        <dbReference type="EMBL" id="CAF1620237.1"/>
    </source>
</evidence>
<dbReference type="Proteomes" id="UP000681720">
    <property type="component" value="Unassembled WGS sequence"/>
</dbReference>
<dbReference type="Proteomes" id="UP000681967">
    <property type="component" value="Unassembled WGS sequence"/>
</dbReference>
<accession>A0A816C9K7</accession>
<dbReference type="EMBL" id="CAJOBH010027589">
    <property type="protein sequence ID" value="CAF4259179.1"/>
    <property type="molecule type" value="Genomic_DNA"/>
</dbReference>
<evidence type="ECO:0000313" key="4">
    <source>
        <dbReference type="EMBL" id="CAF4259179.1"/>
    </source>
</evidence>
<evidence type="ECO:0000313" key="5">
    <source>
        <dbReference type="Proteomes" id="UP000663855"/>
    </source>
</evidence>
<dbReference type="Proteomes" id="UP000663855">
    <property type="component" value="Unassembled WGS sequence"/>
</dbReference>
<name>A0A816C9K7_9BILA</name>
<protein>
    <submittedName>
        <fullName evidence="1">Uncharacterized protein</fullName>
    </submittedName>
</protein>
<dbReference type="AlphaFoldDB" id="A0A816C9K7"/>
<dbReference type="EMBL" id="CAJOBJ010016941">
    <property type="protein sequence ID" value="CAF4190086.1"/>
    <property type="molecule type" value="Genomic_DNA"/>
</dbReference>
<dbReference type="Proteomes" id="UP000663834">
    <property type="component" value="Unassembled WGS sequence"/>
</dbReference>
<reference evidence="1" key="1">
    <citation type="submission" date="2021-02" db="EMBL/GenBank/DDBJ databases">
        <authorList>
            <person name="Nowell W R."/>
        </authorList>
    </citation>
    <scope>NUCLEOTIDE SEQUENCE</scope>
</reference>
<evidence type="ECO:0000313" key="2">
    <source>
        <dbReference type="EMBL" id="CAF1622914.1"/>
    </source>
</evidence>
<evidence type="ECO:0000313" key="3">
    <source>
        <dbReference type="EMBL" id="CAF4190086.1"/>
    </source>
</evidence>
<dbReference type="EMBL" id="CAJNOW010013623">
    <property type="protein sequence ID" value="CAF1622914.1"/>
    <property type="molecule type" value="Genomic_DNA"/>
</dbReference>
<comment type="caution">
    <text evidence="1">The sequence shown here is derived from an EMBL/GenBank/DDBJ whole genome shotgun (WGS) entry which is preliminary data.</text>
</comment>
<dbReference type="EMBL" id="CAJNOV010018469">
    <property type="protein sequence ID" value="CAF1620237.1"/>
    <property type="molecule type" value="Genomic_DNA"/>
</dbReference>
<proteinExistence type="predicted"/>
<sequence length="413" mass="47277">MRFMRERPDVKCLHGRHHISASALNAPCLSSNDDNTDVTLDILLLPNEITVENLLEALKSSFISEDGKAVFIENAINMVKAVKSVARCISAQIVLNPPRHRIPMFIDEFNIESSFDIIKSYFTDEGSQWKKFYPVASKYEYNGTDNSEAFQKHIRMDRLLGVQNDFDYPDYCVVSLMHQLESHVSFVPSMRVAQVDQAIPTISFPGLEGMRQEDISATRYRNSLTTVFPIVENLMGGFGKRTVSYGRILAPFKLDDNHQLWIEDSEKKFTIENQCILSNECLLNGSSGGPVLLDGFRTSSTIDRNGNQWTFVEYSTIHFGGEYVPCCECLSVNPIKREWYTNLNDLVELPHCSTCRNGPNGRQPIVYNFALTVHHPSIFESYRMLTKDLLETFDIDQLKLFKEYFDHYQINLD</sequence>
<organism evidence="1 5">
    <name type="scientific">Rotaria magnacalcarata</name>
    <dbReference type="NCBI Taxonomy" id="392030"/>
    <lineage>
        <taxon>Eukaryota</taxon>
        <taxon>Metazoa</taxon>
        <taxon>Spiralia</taxon>
        <taxon>Gnathifera</taxon>
        <taxon>Rotifera</taxon>
        <taxon>Eurotatoria</taxon>
        <taxon>Bdelloidea</taxon>
        <taxon>Philodinida</taxon>
        <taxon>Philodinidae</taxon>
        <taxon>Rotaria</taxon>
    </lineage>
</organism>
<gene>
    <name evidence="4" type="ORF">BYL167_LOCUS25857</name>
    <name evidence="1" type="ORF">CJN711_LOCUS37799</name>
    <name evidence="3" type="ORF">GIL414_LOCUS21169</name>
    <name evidence="2" type="ORF">KQP761_LOCUS24911</name>
</gene>